<dbReference type="Pfam" id="PF00817">
    <property type="entry name" value="IMS"/>
    <property type="match status" value="1"/>
</dbReference>
<dbReference type="PANTHER" id="PTHR35369:SF2">
    <property type="entry name" value="BLR3025 PROTEIN"/>
    <property type="match status" value="1"/>
</dbReference>
<dbReference type="KEGG" id="stcm:SCMC78_71240"/>
<dbReference type="InterPro" id="IPR043502">
    <property type="entry name" value="DNA/RNA_pol_sf"/>
</dbReference>
<dbReference type="AlphaFoldDB" id="A0AB33KRX8"/>
<dbReference type="InterPro" id="IPR050356">
    <property type="entry name" value="SulA_CellDiv_inhibitor"/>
</dbReference>
<evidence type="ECO:0000313" key="3">
    <source>
        <dbReference type="EMBL" id="BFP57317.1"/>
    </source>
</evidence>
<organism evidence="3">
    <name type="scientific">Streptomyces sp. CMC78</name>
    <dbReference type="NCBI Taxonomy" id="3231512"/>
    <lineage>
        <taxon>Bacteria</taxon>
        <taxon>Bacillati</taxon>
        <taxon>Actinomycetota</taxon>
        <taxon>Actinomycetes</taxon>
        <taxon>Kitasatosporales</taxon>
        <taxon>Streptomycetaceae</taxon>
        <taxon>Streptomyces</taxon>
    </lineage>
</organism>
<feature type="domain" description="UmuC" evidence="2">
    <location>
        <begin position="30"/>
        <end position="152"/>
    </location>
</feature>
<dbReference type="RefSeq" id="WP_405927716.1">
    <property type="nucleotide sequence ID" value="NZ_AP035884.1"/>
</dbReference>
<dbReference type="CDD" id="cd03468">
    <property type="entry name" value="PolY_like"/>
    <property type="match status" value="1"/>
</dbReference>
<dbReference type="EMBL" id="AP035884">
    <property type="protein sequence ID" value="BFP57317.1"/>
    <property type="molecule type" value="Genomic_DNA"/>
</dbReference>
<dbReference type="PROSITE" id="PS50173">
    <property type="entry name" value="UMUC"/>
    <property type="match status" value="1"/>
</dbReference>
<dbReference type="Gene3D" id="3.40.1170.60">
    <property type="match status" value="1"/>
</dbReference>
<sequence length="522" mass="54994">MTGASDSVRVVVVWVPDFPVLACGTRDGAPVAVAHRGAVVACSASARAAGVRRRMRLRAAQARCPGLRVVERDLAAEVRMFEQVVHRVEAEVVPRLEVIRPGLIAAPARGAARYWGGEAQLSVRLADTVTALGLPARVGIADSTFAAALAARRGDGVIVPADGNAAFLAPYPVGVLGVPGLADLLKQLGIRTVGDFARLPAGRVAERLGTEGIDAHRVARGGQARPVSVRTAAQDHTVRRLFEVPEQQTDAVVFVAVALADELHERLAAAGVVCARVEAVVGTADGRTLTRIFRHEGRLSSRAVAERVRGVLAAWSEKGLLDAGGTEPGIRRLALRPDGISPDTGSQGAFDGERDTPVEVERAAARVQAVLGHRAVTRIIEVGGRGPGDRIRLVPVGDVLDDGAGATGAEGAAGGPWPGRLPAPHPAAVYPVRRPARLTGTDGAPVGVAGRLELSAEPAFLAVDGRRRAGVNGWAGPWPVLEQWWTRDSGRRIARMQVTTDDGHAWLLLVDRGRWWVEAHYG</sequence>
<dbReference type="GO" id="GO:0006281">
    <property type="term" value="P:DNA repair"/>
    <property type="evidence" value="ECO:0007669"/>
    <property type="project" value="InterPro"/>
</dbReference>
<accession>A0AB33KRX8</accession>
<dbReference type="InterPro" id="IPR001126">
    <property type="entry name" value="UmuC"/>
</dbReference>
<protein>
    <submittedName>
        <fullName evidence="3">DNA polymerase Y family protein</fullName>
    </submittedName>
</protein>
<reference evidence="3" key="1">
    <citation type="submission" date="2024-07" db="EMBL/GenBank/DDBJ databases">
        <title>Complete genome sequences of cellulolytic bacteria, Kitasatospora sp. CMC57 and Streptomyces sp. CMC78, isolated from Japanese agricultural soil.</title>
        <authorList>
            <person name="Hashimoto T."/>
            <person name="Ito M."/>
            <person name="Iwamoto M."/>
            <person name="Fukahori D."/>
            <person name="Shoda T."/>
            <person name="Sakoda M."/>
            <person name="Morohoshi T."/>
            <person name="Mitsuboshi M."/>
            <person name="Nishizawa T."/>
        </authorList>
    </citation>
    <scope>NUCLEOTIDE SEQUENCE</scope>
    <source>
        <strain evidence="3">CMC78</strain>
    </source>
</reference>
<dbReference type="Gene3D" id="1.10.150.20">
    <property type="entry name" value="5' to 3' exonuclease, C-terminal subdomain"/>
    <property type="match status" value="1"/>
</dbReference>
<gene>
    <name evidence="3" type="ORF">SCMC78_71240</name>
</gene>
<name>A0AB33KRX8_9ACTN</name>
<dbReference type="SUPFAM" id="SSF56672">
    <property type="entry name" value="DNA/RNA polymerases"/>
    <property type="match status" value="1"/>
</dbReference>
<evidence type="ECO:0000259" key="2">
    <source>
        <dbReference type="PROSITE" id="PS50173"/>
    </source>
</evidence>
<keyword evidence="1" id="KW-0227">DNA damage</keyword>
<evidence type="ECO:0000256" key="1">
    <source>
        <dbReference type="ARBA" id="ARBA00022763"/>
    </source>
</evidence>
<proteinExistence type="predicted"/>
<dbReference type="PANTHER" id="PTHR35369">
    <property type="entry name" value="BLR3025 PROTEIN-RELATED"/>
    <property type="match status" value="1"/>
</dbReference>